<evidence type="ECO:0000256" key="3">
    <source>
        <dbReference type="ARBA" id="ARBA00020235"/>
    </source>
</evidence>
<proteinExistence type="predicted"/>
<dbReference type="GO" id="GO:0005829">
    <property type="term" value="C:cytosol"/>
    <property type="evidence" value="ECO:0007669"/>
    <property type="project" value="Ensembl"/>
</dbReference>
<feature type="coiled-coil region" evidence="13">
    <location>
        <begin position="500"/>
        <end position="551"/>
    </location>
</feature>
<dbReference type="GO" id="GO:0046540">
    <property type="term" value="C:U4/U6 x U5 tri-snRNP complex"/>
    <property type="evidence" value="ECO:0007669"/>
    <property type="project" value="Ensembl"/>
</dbReference>
<evidence type="ECO:0000256" key="12">
    <source>
        <dbReference type="ARBA" id="ARBA00046247"/>
    </source>
</evidence>
<dbReference type="Proteomes" id="UP000233140">
    <property type="component" value="Unassembled WGS sequence"/>
</dbReference>
<evidence type="ECO:0000256" key="7">
    <source>
        <dbReference type="ARBA" id="ARBA00022737"/>
    </source>
</evidence>
<dbReference type="AlphaFoldDB" id="A0A2K5YLA0"/>
<evidence type="ECO:0000256" key="9">
    <source>
        <dbReference type="ARBA" id="ARBA00023242"/>
    </source>
</evidence>
<keyword evidence="6" id="KW-0747">Spliceosome</keyword>
<organism evidence="14 15">
    <name type="scientific">Mandrillus leucophaeus</name>
    <name type="common">Drill</name>
    <name type="synonym">Papio leucophaeus</name>
    <dbReference type="NCBI Taxonomy" id="9568"/>
    <lineage>
        <taxon>Eukaryota</taxon>
        <taxon>Metazoa</taxon>
        <taxon>Chordata</taxon>
        <taxon>Craniata</taxon>
        <taxon>Vertebrata</taxon>
        <taxon>Euteleostomi</taxon>
        <taxon>Mammalia</taxon>
        <taxon>Eutheria</taxon>
        <taxon>Euarchontoglires</taxon>
        <taxon>Primates</taxon>
        <taxon>Haplorrhini</taxon>
        <taxon>Catarrhini</taxon>
        <taxon>Cercopithecidae</taxon>
        <taxon>Cercopithecinae</taxon>
        <taxon>Mandrillus</taxon>
    </lineage>
</organism>
<dbReference type="Gene3D" id="1.25.40.10">
    <property type="entry name" value="Tetratricopeptide repeat domain"/>
    <property type="match status" value="4"/>
</dbReference>
<dbReference type="GO" id="GO:0005682">
    <property type="term" value="C:U5 snRNP"/>
    <property type="evidence" value="ECO:0007669"/>
    <property type="project" value="Ensembl"/>
</dbReference>
<dbReference type="Pfam" id="PF13432">
    <property type="entry name" value="TPR_16"/>
    <property type="match status" value="1"/>
</dbReference>
<evidence type="ECO:0000256" key="6">
    <source>
        <dbReference type="ARBA" id="ARBA00022728"/>
    </source>
</evidence>
<comment type="subcellular location">
    <subcellularLocation>
        <location evidence="1">Nucleus speckle</location>
    </subcellularLocation>
    <subcellularLocation>
        <location evidence="2">Nucleus</location>
        <location evidence="2">Nucleoplasm</location>
    </subcellularLocation>
</comment>
<dbReference type="Pfam" id="PF14559">
    <property type="entry name" value="TPR_19"/>
    <property type="match status" value="1"/>
</dbReference>
<keyword evidence="13" id="KW-0175">Coiled coil</keyword>
<dbReference type="GO" id="GO:0036064">
    <property type="term" value="C:ciliary basal body"/>
    <property type="evidence" value="ECO:0007669"/>
    <property type="project" value="Ensembl"/>
</dbReference>
<keyword evidence="15" id="KW-1185">Reference proteome</keyword>
<dbReference type="GeneTree" id="ENSGT00550000075016"/>
<dbReference type="GO" id="GO:0000244">
    <property type="term" value="P:spliceosomal tri-snRNP complex assembly"/>
    <property type="evidence" value="ECO:0007669"/>
    <property type="project" value="Ensembl"/>
</dbReference>
<dbReference type="PANTHER" id="PTHR11246:SF1">
    <property type="entry name" value="PRE-MRNA-PROCESSING FACTOR 6"/>
    <property type="match status" value="1"/>
</dbReference>
<dbReference type="FunFam" id="1.25.40.10:FF:000058">
    <property type="entry name" value="Pre-mRNA processing factor 6"/>
    <property type="match status" value="1"/>
</dbReference>
<keyword evidence="5" id="KW-0507">mRNA processing</keyword>
<dbReference type="GO" id="GO:0016607">
    <property type="term" value="C:nuclear speck"/>
    <property type="evidence" value="ECO:0007669"/>
    <property type="project" value="UniProtKB-SubCell"/>
</dbReference>
<reference evidence="14" key="1">
    <citation type="submission" date="2025-08" db="UniProtKB">
        <authorList>
            <consortium name="Ensembl"/>
        </authorList>
    </citation>
    <scope>IDENTIFICATION</scope>
</reference>
<evidence type="ECO:0000256" key="5">
    <source>
        <dbReference type="ARBA" id="ARBA00022664"/>
    </source>
</evidence>
<dbReference type="FunFam" id="1.25.40.10:FF:000054">
    <property type="entry name" value="Pre-mRNA processing factor 6"/>
    <property type="match status" value="1"/>
</dbReference>
<keyword evidence="4" id="KW-0597">Phosphoprotein</keyword>
<dbReference type="SUPFAM" id="SSF48452">
    <property type="entry name" value="TPR-like"/>
    <property type="match status" value="4"/>
</dbReference>
<keyword evidence="9" id="KW-0539">Nucleus</keyword>
<dbReference type="InterPro" id="IPR003107">
    <property type="entry name" value="HAT"/>
</dbReference>
<gene>
    <name evidence="14" type="primary">PRPF6</name>
</gene>
<dbReference type="GO" id="GO:0042802">
    <property type="term" value="F:identical protein binding"/>
    <property type="evidence" value="ECO:0007669"/>
    <property type="project" value="Ensembl"/>
</dbReference>
<dbReference type="GO" id="GO:0071013">
    <property type="term" value="C:catalytic step 2 spliceosome"/>
    <property type="evidence" value="ECO:0007669"/>
    <property type="project" value="Ensembl"/>
</dbReference>
<dbReference type="GO" id="GO:0071005">
    <property type="term" value="C:U2-type precatalytic spliceosome"/>
    <property type="evidence" value="ECO:0007669"/>
    <property type="project" value="Ensembl"/>
</dbReference>
<dbReference type="GO" id="GO:0003723">
    <property type="term" value="F:RNA binding"/>
    <property type="evidence" value="ECO:0007669"/>
    <property type="project" value="Ensembl"/>
</dbReference>
<evidence type="ECO:0000256" key="2">
    <source>
        <dbReference type="ARBA" id="ARBA00004642"/>
    </source>
</evidence>
<evidence type="ECO:0000256" key="11">
    <source>
        <dbReference type="ARBA" id="ARBA00032140"/>
    </source>
</evidence>
<sequence>NTPYPGGLNTPYPGGMTPGLMTPGTGELDMRKIAWPVSQVSDSVSGQTVVDPKGYLTDLNSMIPTHGGDINDIKKARLLLKSVRETNPHHPPAWIASARLEEVTGKLQVARNLIMKGTEMCPKSEDVWLEAARLQPGDTAKAVVAQAVRHLPQSVRIYIRAAELETDIRAKKRVLRKALEHVPNSVRLWKAAVELEEPEDARIMLSRAVECCPTSVELWLALARLETYENARKVLNKARENIPTDRHIWITAAKLEEANGNTQMVEKIIDRAITSLRANGVEINREQWIQDAEECDRAGSVATCQAVMRAVIGIGIEEEDRKHTWMEDADSCVAHNALECARAIYAYALQVFPSKKSVWLRAAYFEKNHGTRESLEALLQRAVAHCPKAEVLWLMGAKSKWLAGDVPAARSILALAFQANPNSEEIWLAAVKLESENDEYERARRLLAKARSSAPTARVFMKSVKLEWVQDNIRAAQDLCEEALRHYEDFPKLWMMKGQIEEQKEMMEKAREAYNQGLKKCPHSTPLWLLLSRLEEKVGQLTRARAILEKSRLKNPKNPGLWLESVRLEYRAGLKNIANTLMAKALQECPNSGKGVLSGCLRRRGVKGRQRSVSDLTPCDSHSAVLFWSQRKITKAREWFHRTVKIDSDLGDAWAFFYKFELQHGTEEQQEEVRKRCESAEPRHGELWCAVSKDIANWQKKIGDILRLVAGRIKNTF</sequence>
<dbReference type="FunFam" id="1.25.40.10:FF:003529">
    <property type="entry name" value="Uncharacterized protein"/>
    <property type="match status" value="1"/>
</dbReference>
<dbReference type="InterPro" id="IPR045075">
    <property type="entry name" value="Syf1-like"/>
</dbReference>
<evidence type="ECO:0000256" key="8">
    <source>
        <dbReference type="ARBA" id="ARBA00023187"/>
    </source>
</evidence>
<dbReference type="GO" id="GO:0006403">
    <property type="term" value="P:RNA localization"/>
    <property type="evidence" value="ECO:0007669"/>
    <property type="project" value="Ensembl"/>
</dbReference>
<dbReference type="SMART" id="SM00386">
    <property type="entry name" value="HAT"/>
    <property type="match status" value="12"/>
</dbReference>
<reference evidence="14" key="2">
    <citation type="submission" date="2025-09" db="UniProtKB">
        <authorList>
            <consortium name="Ensembl"/>
        </authorList>
    </citation>
    <scope>IDENTIFICATION</scope>
</reference>
<keyword evidence="7" id="KW-0677">Repeat</keyword>
<evidence type="ECO:0000313" key="14">
    <source>
        <dbReference type="Ensembl" id="ENSMLEP00000016334.1"/>
    </source>
</evidence>
<evidence type="ECO:0000256" key="4">
    <source>
        <dbReference type="ARBA" id="ARBA00022553"/>
    </source>
</evidence>
<dbReference type="GO" id="GO:0005813">
    <property type="term" value="C:centrosome"/>
    <property type="evidence" value="ECO:0007669"/>
    <property type="project" value="Ensembl"/>
</dbReference>
<dbReference type="PANTHER" id="PTHR11246">
    <property type="entry name" value="PRE-MRNA SPLICING FACTOR"/>
    <property type="match status" value="1"/>
</dbReference>
<evidence type="ECO:0000256" key="1">
    <source>
        <dbReference type="ARBA" id="ARBA00004324"/>
    </source>
</evidence>
<dbReference type="STRING" id="9568.ENSMLEP00000016334"/>
<name>A0A2K5YLA0_MANLE</name>
<evidence type="ECO:0000256" key="13">
    <source>
        <dbReference type="SAM" id="Coils"/>
    </source>
</evidence>
<evidence type="ECO:0000256" key="10">
    <source>
        <dbReference type="ARBA" id="ARBA00031070"/>
    </source>
</evidence>
<dbReference type="GO" id="GO:0043021">
    <property type="term" value="F:ribonucleoprotein complex binding"/>
    <property type="evidence" value="ECO:0007669"/>
    <property type="project" value="Ensembl"/>
</dbReference>
<dbReference type="OMA" id="DGWAWYY"/>
<evidence type="ECO:0000313" key="15">
    <source>
        <dbReference type="Proteomes" id="UP000233140"/>
    </source>
</evidence>
<dbReference type="SMART" id="SM00028">
    <property type="entry name" value="TPR"/>
    <property type="match status" value="2"/>
</dbReference>
<comment type="function">
    <text evidence="12">Involved in pre-mRNA splicing as component of the U4/U6-U5 tri-snRNP complex, one of the building blocks of the spliceosome. Enhances dihydrotestosterone-induced transactivation activity of AR, as well as dexamethasone-induced transactivation activity of NR3C1, but does not affect estrogen-induced transactivation.</text>
</comment>
<dbReference type="FunFam" id="1.25.40.10:FF:000649">
    <property type="entry name" value="mRNA splicing factor (Prp1/Zer1), putative"/>
    <property type="match status" value="1"/>
</dbReference>
<dbReference type="GO" id="GO:0030674">
    <property type="term" value="F:protein-macromolecule adaptor activity"/>
    <property type="evidence" value="ECO:0007669"/>
    <property type="project" value="Ensembl"/>
</dbReference>
<protein>
    <recommendedName>
        <fullName evidence="3">Pre-mRNA-processing factor 6</fullName>
    </recommendedName>
    <alternativeName>
        <fullName evidence="11">PRP6 homolog</fullName>
    </alternativeName>
    <alternativeName>
        <fullName evidence="10">U5 snRNP-associated 102 kDa protein</fullName>
    </alternativeName>
</protein>
<dbReference type="GO" id="GO:0045944">
    <property type="term" value="P:positive regulation of transcription by RNA polymerase II"/>
    <property type="evidence" value="ECO:0007669"/>
    <property type="project" value="Ensembl"/>
</dbReference>
<accession>A0A2K5YLA0</accession>
<keyword evidence="8" id="KW-0508">mRNA splicing</keyword>
<dbReference type="InterPro" id="IPR011990">
    <property type="entry name" value="TPR-like_helical_dom_sf"/>
</dbReference>
<dbReference type="InterPro" id="IPR019734">
    <property type="entry name" value="TPR_rpt"/>
</dbReference>
<dbReference type="Ensembl" id="ENSMLET00000039801.1">
    <property type="protein sequence ID" value="ENSMLEP00000016334.1"/>
    <property type="gene ID" value="ENSMLEG00000032364.1"/>
</dbReference>